<reference evidence="1" key="1">
    <citation type="submission" date="2020-10" db="EMBL/GenBank/DDBJ databases">
        <authorList>
            <person name="Gilroy R."/>
        </authorList>
    </citation>
    <scope>NUCLEOTIDE SEQUENCE</scope>
    <source>
        <strain evidence="1">ChiGjej1B1-24693</strain>
    </source>
</reference>
<name>A0A9D1KM26_9ACTN</name>
<dbReference type="AlphaFoldDB" id="A0A9D1KM26"/>
<organism evidence="1 2">
    <name type="scientific">Candidatus Avipropionibacterium avicola</name>
    <dbReference type="NCBI Taxonomy" id="2840701"/>
    <lineage>
        <taxon>Bacteria</taxon>
        <taxon>Bacillati</taxon>
        <taxon>Actinomycetota</taxon>
        <taxon>Actinomycetes</taxon>
        <taxon>Propionibacteriales</taxon>
        <taxon>Propionibacteriaceae</taxon>
        <taxon>Propionibacteriaceae incertae sedis</taxon>
        <taxon>Candidatus Avipropionibacterium</taxon>
    </lineage>
</organism>
<dbReference type="Proteomes" id="UP000886842">
    <property type="component" value="Unassembled WGS sequence"/>
</dbReference>
<gene>
    <name evidence="1" type="ORF">IAA98_05550</name>
</gene>
<evidence type="ECO:0000313" key="1">
    <source>
        <dbReference type="EMBL" id="HIT75031.1"/>
    </source>
</evidence>
<sequence>MTDIARKVGHPNLRLIPGPFLNESDAKSAQKIAGEVDVLLFAGPLPYDRTISQLGELGVPATYVPTGGPALHASLVRALTDGLDPRRLSIDSMAKGDIADAYTEVGVSSRQTHSMPYEERIDIATYVEFHRALYAKERTTGAITTIPRVLDQLRDAGIPALLMEPALLTLRQSLQTAVLLGSGAQFEESRIAVIIVQFPASTLPPRTSPAQYWFQELRLALQRELLREARRMDAIVLPHDQDSFLVFTTYGSLRLVTDDLTTAPFVQRVSNALSIDLEVGIGLGRSTVEAENNAYRAIARSGSGEGRSAYLVSGDGTSLRLTADGAVPELPNEDTEDSDDRLLGVLRTLVEHLTDSGDGRLVVEASTVAQITGVTLRTARRTLQALVTQGLAWPLPPARTKKVGRPPMLYQLLGERLDDETVTTPEQDSEND</sequence>
<comment type="caution">
    <text evidence="1">The sequence shown here is derived from an EMBL/GenBank/DDBJ whole genome shotgun (WGS) entry which is preliminary data.</text>
</comment>
<proteinExistence type="predicted"/>
<protein>
    <recommendedName>
        <fullName evidence="3">Transcriptional regulator</fullName>
    </recommendedName>
</protein>
<reference evidence="1" key="2">
    <citation type="journal article" date="2021" name="PeerJ">
        <title>Extensive microbial diversity within the chicken gut microbiome revealed by metagenomics and culture.</title>
        <authorList>
            <person name="Gilroy R."/>
            <person name="Ravi A."/>
            <person name="Getino M."/>
            <person name="Pursley I."/>
            <person name="Horton D.L."/>
            <person name="Alikhan N.F."/>
            <person name="Baker D."/>
            <person name="Gharbi K."/>
            <person name="Hall N."/>
            <person name="Watson M."/>
            <person name="Adriaenssens E.M."/>
            <person name="Foster-Nyarko E."/>
            <person name="Jarju S."/>
            <person name="Secka A."/>
            <person name="Antonio M."/>
            <person name="Oren A."/>
            <person name="Chaudhuri R.R."/>
            <person name="La Ragione R."/>
            <person name="Hildebrand F."/>
            <person name="Pallen M.J."/>
        </authorList>
    </citation>
    <scope>NUCLEOTIDE SEQUENCE</scope>
    <source>
        <strain evidence="1">ChiGjej1B1-24693</strain>
    </source>
</reference>
<dbReference type="InterPro" id="IPR043128">
    <property type="entry name" value="Rev_trsase/Diguanyl_cyclase"/>
</dbReference>
<evidence type="ECO:0008006" key="3">
    <source>
        <dbReference type="Google" id="ProtNLM"/>
    </source>
</evidence>
<evidence type="ECO:0000313" key="2">
    <source>
        <dbReference type="Proteomes" id="UP000886842"/>
    </source>
</evidence>
<dbReference type="EMBL" id="DVLP01000168">
    <property type="protein sequence ID" value="HIT75031.1"/>
    <property type="molecule type" value="Genomic_DNA"/>
</dbReference>
<accession>A0A9D1KM26</accession>
<dbReference type="Gene3D" id="3.30.70.270">
    <property type="match status" value="1"/>
</dbReference>